<dbReference type="Proteomes" id="UP000237481">
    <property type="component" value="Unassembled WGS sequence"/>
</dbReference>
<dbReference type="EMBL" id="PKSG01000371">
    <property type="protein sequence ID" value="POR36032.1"/>
    <property type="molecule type" value="Genomic_DNA"/>
</dbReference>
<dbReference type="STRING" id="94208.A0A2S4L0Q9"/>
<reference evidence="2 3" key="1">
    <citation type="submission" date="2018-01" db="EMBL/GenBank/DDBJ databases">
        <title>Harnessing the power of phylogenomics to disentangle the directionality and signatures of interkingdom host jumping in the parasitic fungal genus Tolypocladium.</title>
        <authorList>
            <person name="Quandt C.A."/>
            <person name="Patterson W."/>
            <person name="Spatafora J.W."/>
        </authorList>
    </citation>
    <scope>NUCLEOTIDE SEQUENCE [LARGE SCALE GENOMIC DNA]</scope>
    <source>
        <strain evidence="2 3">NRBC 100945</strain>
    </source>
</reference>
<evidence type="ECO:0008006" key="4">
    <source>
        <dbReference type="Google" id="ProtNLM"/>
    </source>
</evidence>
<keyword evidence="1" id="KW-0472">Membrane</keyword>
<name>A0A2S4L0Q9_9HYPO</name>
<sequence length="268" mass="29253">MGREFKAKLAPASAPLTFNPKNTYAAIVKTLFTQHAVVLAAAFFQFLVCMLLPDAFSIVPSAVLLLGYAVTTLIHHLTPSSPANPYTQHVVPGRATAQLPGPSGSFGADPGAQGLVVFNLGVQWNHPLGILCPGGIDTARRFLAMNADLMRRREELGLVSINDWKGASLDTASSLVITYYFRDVESIHRFAHEELHRAAWDWYNGHRFPHIGIFHETFIVPARSYESIYANCIPVGLGRGAVRCDGVEGDEQWLNTLVGADTPALKTQ</sequence>
<proteinExistence type="predicted"/>
<evidence type="ECO:0000313" key="3">
    <source>
        <dbReference type="Proteomes" id="UP000237481"/>
    </source>
</evidence>
<dbReference type="InterPro" id="IPR025444">
    <property type="entry name" value="Monooxy_af470"/>
</dbReference>
<evidence type="ECO:0000313" key="2">
    <source>
        <dbReference type="EMBL" id="POR36032.1"/>
    </source>
</evidence>
<feature type="transmembrane region" description="Helical" evidence="1">
    <location>
        <begin position="35"/>
        <end position="52"/>
    </location>
</feature>
<dbReference type="OrthoDB" id="3202396at2759"/>
<keyword evidence="1" id="KW-1133">Transmembrane helix</keyword>
<gene>
    <name evidence="2" type="ORF">TPAR_03785</name>
</gene>
<evidence type="ECO:0000256" key="1">
    <source>
        <dbReference type="SAM" id="Phobius"/>
    </source>
</evidence>
<dbReference type="Pfam" id="PF13826">
    <property type="entry name" value="Monooxy_af470-like"/>
    <property type="match status" value="1"/>
</dbReference>
<protein>
    <recommendedName>
        <fullName evidence="4">Monooxygenase</fullName>
    </recommendedName>
</protein>
<keyword evidence="3" id="KW-1185">Reference proteome</keyword>
<keyword evidence="1" id="KW-0812">Transmembrane</keyword>
<dbReference type="AlphaFoldDB" id="A0A2S4L0Q9"/>
<feature type="non-terminal residue" evidence="2">
    <location>
        <position position="268"/>
    </location>
</feature>
<organism evidence="2 3">
    <name type="scientific">Tolypocladium paradoxum</name>
    <dbReference type="NCBI Taxonomy" id="94208"/>
    <lineage>
        <taxon>Eukaryota</taxon>
        <taxon>Fungi</taxon>
        <taxon>Dikarya</taxon>
        <taxon>Ascomycota</taxon>
        <taxon>Pezizomycotina</taxon>
        <taxon>Sordariomycetes</taxon>
        <taxon>Hypocreomycetidae</taxon>
        <taxon>Hypocreales</taxon>
        <taxon>Ophiocordycipitaceae</taxon>
        <taxon>Tolypocladium</taxon>
    </lineage>
</organism>
<comment type="caution">
    <text evidence="2">The sequence shown here is derived from an EMBL/GenBank/DDBJ whole genome shotgun (WGS) entry which is preliminary data.</text>
</comment>
<accession>A0A2S4L0Q9</accession>